<accession>A0A418QI69</accession>
<evidence type="ECO:0000313" key="1">
    <source>
        <dbReference type="EMBL" id="RIY04854.1"/>
    </source>
</evidence>
<reference evidence="1 2" key="1">
    <citation type="submission" date="2018-09" db="EMBL/GenBank/DDBJ databases">
        <authorList>
            <person name="Zeman M."/>
            <person name="Pardy F."/>
        </authorList>
    </citation>
    <scope>NUCLEOTIDE SEQUENCE [LARGE SCALE GENOMIC DNA]</scope>
    <source>
        <strain evidence="1 2">CCM 8852</strain>
    </source>
</reference>
<reference evidence="1 2" key="2">
    <citation type="submission" date="2019-01" db="EMBL/GenBank/DDBJ databases">
        <title>Hymenobacter humicola sp. nov., isolated from soils in Antarctica.</title>
        <authorList>
            <person name="Sedlacek I."/>
            <person name="Holochova P."/>
            <person name="Kralova S."/>
            <person name="Pantucek R."/>
            <person name="Stankova E."/>
            <person name="Vrbovska V."/>
            <person name="Kristofova L."/>
            <person name="Svec P."/>
            <person name="Busse H.-J."/>
        </authorList>
    </citation>
    <scope>NUCLEOTIDE SEQUENCE [LARGE SCALE GENOMIC DNA]</scope>
    <source>
        <strain evidence="1 2">CCM 8852</strain>
    </source>
</reference>
<name>A0A418QI69_9BACT</name>
<dbReference type="EMBL" id="QYCN01000075">
    <property type="protein sequence ID" value="RIY04854.1"/>
    <property type="molecule type" value="Genomic_DNA"/>
</dbReference>
<protein>
    <submittedName>
        <fullName evidence="1">Uncharacterized protein</fullName>
    </submittedName>
</protein>
<gene>
    <name evidence="1" type="ORF">D0T11_21335</name>
</gene>
<sequence>MSPSAFLSPDEEQARLAQLAVAPWRPTGPAVGEAFAPQPATTPGLKGHWSPLAATSGGSAVAGPSAALLQRWLRPHWEAPVTDLAQARFRQSLHETLTDLQLQELALANGYVTLAGVHTAVYEQLRALLSTTAVQQYVLDYGYPLLWQLAKRVGLADELAGRDPALRPMLAAVPDQPPLAPGNQVRFASFLSLYGQWQQDSALQAFEQLLAEPEQPAGQPSEAVQALRGLLGRAPADWLRTFSLPPETGPAGEPTGAADTALALQAASGLVRFVEGLANAWQLFAGTDRTELAAFLARPVGAFFGYRLRGQQALHTGPDWSEEAVAPELLFYLTTGTVFEPVAAGAESPLRELTTHYHAGLHALTELWALAQQATGLQLTEP</sequence>
<comment type="caution">
    <text evidence="1">The sequence shown here is derived from an EMBL/GenBank/DDBJ whole genome shotgun (WGS) entry which is preliminary data.</text>
</comment>
<dbReference type="Proteomes" id="UP000284250">
    <property type="component" value="Unassembled WGS sequence"/>
</dbReference>
<organism evidence="1 2">
    <name type="scientific">Hymenobacter rubripertinctus</name>
    <dbReference type="NCBI Taxonomy" id="2029981"/>
    <lineage>
        <taxon>Bacteria</taxon>
        <taxon>Pseudomonadati</taxon>
        <taxon>Bacteroidota</taxon>
        <taxon>Cytophagia</taxon>
        <taxon>Cytophagales</taxon>
        <taxon>Hymenobacteraceae</taxon>
        <taxon>Hymenobacter</taxon>
    </lineage>
</organism>
<keyword evidence="2" id="KW-1185">Reference proteome</keyword>
<dbReference type="RefSeq" id="WP_119657833.1">
    <property type="nucleotide sequence ID" value="NZ_JBHUOI010000101.1"/>
</dbReference>
<dbReference type="AlphaFoldDB" id="A0A418QI69"/>
<evidence type="ECO:0000313" key="2">
    <source>
        <dbReference type="Proteomes" id="UP000284250"/>
    </source>
</evidence>
<proteinExistence type="predicted"/>